<dbReference type="GO" id="GO:0005737">
    <property type="term" value="C:cytoplasm"/>
    <property type="evidence" value="ECO:0007669"/>
    <property type="project" value="InterPro"/>
</dbReference>
<dbReference type="Gene3D" id="2.30.30.40">
    <property type="entry name" value="SH3 Domains"/>
    <property type="match status" value="1"/>
</dbReference>
<name>A0A2N5S486_9BASI</name>
<feature type="compositionally biased region" description="Polar residues" evidence="4">
    <location>
        <begin position="537"/>
        <end position="548"/>
    </location>
</feature>
<feature type="compositionally biased region" description="Basic and acidic residues" evidence="4">
    <location>
        <begin position="327"/>
        <end position="337"/>
    </location>
</feature>
<dbReference type="OrthoDB" id="10263741at2759"/>
<evidence type="ECO:0000313" key="8">
    <source>
        <dbReference type="EMBL" id="PLW37151.1"/>
    </source>
</evidence>
<dbReference type="EMBL" id="PGCJ01000227">
    <property type="protein sequence ID" value="PLW37151.1"/>
    <property type="molecule type" value="Genomic_DNA"/>
</dbReference>
<dbReference type="STRING" id="200324.A0A2N5S486"/>
<evidence type="ECO:0000259" key="5">
    <source>
        <dbReference type="PROSITE" id="PS50002"/>
    </source>
</evidence>
<dbReference type="Pfam" id="PF03114">
    <property type="entry name" value="BAR"/>
    <property type="match status" value="1"/>
</dbReference>
<evidence type="ECO:0000313" key="7">
    <source>
        <dbReference type="EMBL" id="PLW08036.1"/>
    </source>
</evidence>
<feature type="domain" description="BAR" evidence="6">
    <location>
        <begin position="15"/>
        <end position="239"/>
    </location>
</feature>
<comment type="caution">
    <text evidence="7">The sequence shown here is derived from an EMBL/GenBank/DDBJ whole genome shotgun (WGS) entry which is preliminary data.</text>
</comment>
<feature type="region of interest" description="Disordered" evidence="4">
    <location>
        <begin position="464"/>
        <end position="600"/>
    </location>
</feature>
<feature type="compositionally biased region" description="Polar residues" evidence="4">
    <location>
        <begin position="380"/>
        <end position="389"/>
    </location>
</feature>
<organism evidence="7 10">
    <name type="scientific">Puccinia coronata f. sp. avenae</name>
    <dbReference type="NCBI Taxonomy" id="200324"/>
    <lineage>
        <taxon>Eukaryota</taxon>
        <taxon>Fungi</taxon>
        <taxon>Dikarya</taxon>
        <taxon>Basidiomycota</taxon>
        <taxon>Pucciniomycotina</taxon>
        <taxon>Pucciniomycetes</taxon>
        <taxon>Pucciniales</taxon>
        <taxon>Pucciniaceae</taxon>
        <taxon>Puccinia</taxon>
    </lineage>
</organism>
<evidence type="ECO:0000256" key="2">
    <source>
        <dbReference type="PROSITE-ProRule" id="PRU00192"/>
    </source>
</evidence>
<dbReference type="SUPFAM" id="SSF50044">
    <property type="entry name" value="SH3-domain"/>
    <property type="match status" value="1"/>
</dbReference>
<feature type="region of interest" description="Disordered" evidence="4">
    <location>
        <begin position="232"/>
        <end position="405"/>
    </location>
</feature>
<gene>
    <name evidence="8" type="ORF">PCANC_22026</name>
    <name evidence="7" type="ORF">PCASD_22593</name>
</gene>
<keyword evidence="3" id="KW-0175">Coiled coil</keyword>
<evidence type="ECO:0000256" key="1">
    <source>
        <dbReference type="ARBA" id="ARBA00022443"/>
    </source>
</evidence>
<dbReference type="SMART" id="SM00326">
    <property type="entry name" value="SH3"/>
    <property type="match status" value="1"/>
</dbReference>
<dbReference type="PROSITE" id="PS51021">
    <property type="entry name" value="BAR"/>
    <property type="match status" value="1"/>
</dbReference>
<feature type="coiled-coil region" evidence="3">
    <location>
        <begin position="128"/>
        <end position="197"/>
    </location>
</feature>
<evidence type="ECO:0000259" key="6">
    <source>
        <dbReference type="PROSITE" id="PS51021"/>
    </source>
</evidence>
<dbReference type="PROSITE" id="PS50002">
    <property type="entry name" value="SH3"/>
    <property type="match status" value="1"/>
</dbReference>
<dbReference type="Gene3D" id="1.20.1270.60">
    <property type="entry name" value="Arfaptin homology (AH) domain/BAR domain"/>
    <property type="match status" value="1"/>
</dbReference>
<protein>
    <recommendedName>
        <fullName evidence="11">SH3 domain-containing protein</fullName>
    </recommendedName>
</protein>
<feature type="domain" description="SH3" evidence="5">
    <location>
        <begin position="404"/>
        <end position="465"/>
    </location>
</feature>
<dbReference type="Pfam" id="PF00018">
    <property type="entry name" value="SH3_1"/>
    <property type="match status" value="1"/>
</dbReference>
<proteinExistence type="predicted"/>
<feature type="compositionally biased region" description="Basic and acidic residues" evidence="4">
    <location>
        <begin position="475"/>
        <end position="489"/>
    </location>
</feature>
<evidence type="ECO:0000256" key="4">
    <source>
        <dbReference type="SAM" id="MobiDB-lite"/>
    </source>
</evidence>
<dbReference type="InterPro" id="IPR036028">
    <property type="entry name" value="SH3-like_dom_sf"/>
</dbReference>
<dbReference type="InterPro" id="IPR004148">
    <property type="entry name" value="BAR_dom"/>
</dbReference>
<keyword evidence="1 2" id="KW-0728">SH3 domain</keyword>
<dbReference type="InterPro" id="IPR001452">
    <property type="entry name" value="SH3_domain"/>
</dbReference>
<dbReference type="InterPro" id="IPR027267">
    <property type="entry name" value="AH/BAR_dom_sf"/>
</dbReference>
<dbReference type="SMART" id="SM00721">
    <property type="entry name" value="BAR"/>
    <property type="match status" value="1"/>
</dbReference>
<evidence type="ECO:0000256" key="3">
    <source>
        <dbReference type="SAM" id="Coils"/>
    </source>
</evidence>
<reference evidence="9 10" key="1">
    <citation type="submission" date="2017-11" db="EMBL/GenBank/DDBJ databases">
        <title>De novo assembly and phasing of dikaryotic genomes from two isolates of Puccinia coronata f. sp. avenae, the causal agent of oat crown rust.</title>
        <authorList>
            <person name="Miller M.E."/>
            <person name="Zhang Y."/>
            <person name="Omidvar V."/>
            <person name="Sperschneider J."/>
            <person name="Schwessinger B."/>
            <person name="Raley C."/>
            <person name="Palmer J.M."/>
            <person name="Garnica D."/>
            <person name="Upadhyaya N."/>
            <person name="Rathjen J."/>
            <person name="Taylor J.M."/>
            <person name="Park R.F."/>
            <person name="Dodds P.N."/>
            <person name="Hirsch C.D."/>
            <person name="Kianian S.F."/>
            <person name="Figueroa M."/>
        </authorList>
    </citation>
    <scope>NUCLEOTIDE SEQUENCE [LARGE SCALE GENOMIC DNA]</scope>
    <source>
        <strain evidence="8">12NC29</strain>
        <strain evidence="7">12SD80</strain>
    </source>
</reference>
<feature type="compositionally biased region" description="Acidic residues" evidence="4">
    <location>
        <begin position="278"/>
        <end position="303"/>
    </location>
</feature>
<dbReference type="EMBL" id="PGCI01001090">
    <property type="protein sequence ID" value="PLW08036.1"/>
    <property type="molecule type" value="Genomic_DNA"/>
</dbReference>
<dbReference type="SUPFAM" id="SSF103657">
    <property type="entry name" value="BAR/IMD domain-like"/>
    <property type="match status" value="1"/>
</dbReference>
<keyword evidence="9" id="KW-1185">Reference proteome</keyword>
<sequence length="600" mass="66197">MKVNKRIGKLKQWTGEKLGGQQKTELSEDFQSLEQDVELRKAGVEKMYSVSKEYSKHLTRKLEAEGTDTGKVLPIDGLGLIMANHGEEFGSDSSFGEALLSFGKAQQQMATATANFADHMNSGWLTSLEKSLAQMSEYTNQRKKLDSRRLTYDAMLAKVQKSKKEKRDLEDDLRVAKNRYEETSEEVQERAVAIQDSESDQLIALTKLLEIESNWIDEQKRILDDLKKNWVDPSAFKSSTSGRKKTAHSFGAEPPPSSKTLIKGKTGSVSRRSRPQYSDDEGEQEEQEGGDQQVDEDEYEEREPDLSARRQPRPAVTAPPKPRQTPSRRESLIKEKPGSASNGRYGGVRIPGMPPTGSADVHSDESLSPTLDQTSRRRSNGNLRNQAVPNPTPRRAPVAGTSGKATRWMRAKWAYNATESDELELEVGDRVRVTNEVNGEWYVGRNEATGRSGMFPAAYCVAEQEPEPSRYLTPETHDTFADPDEHYVEEGAGADGTDDESESAALRPSQTVPTPNFRPASVAGPLRTGSYPGKAQTPLSASTSNPPSSIGKRAPPPPPSRRLTTTSARPLPPSATNDADDQPEAFGSVSELKKRLGMFK</sequence>
<evidence type="ECO:0000313" key="10">
    <source>
        <dbReference type="Proteomes" id="UP000235392"/>
    </source>
</evidence>
<dbReference type="CDD" id="cd00174">
    <property type="entry name" value="SH3"/>
    <property type="match status" value="1"/>
</dbReference>
<accession>A0A2N5S486</accession>
<evidence type="ECO:0000313" key="9">
    <source>
        <dbReference type="Proteomes" id="UP000235388"/>
    </source>
</evidence>
<evidence type="ECO:0008006" key="11">
    <source>
        <dbReference type="Google" id="ProtNLM"/>
    </source>
</evidence>
<dbReference type="Proteomes" id="UP000235392">
    <property type="component" value="Unassembled WGS sequence"/>
</dbReference>
<dbReference type="Proteomes" id="UP000235388">
    <property type="component" value="Unassembled WGS sequence"/>
</dbReference>
<dbReference type="AlphaFoldDB" id="A0A2N5S486"/>